<reference evidence="2" key="1">
    <citation type="journal article" date="2019" name="Int. J. Syst. Evol. Microbiol.">
        <title>The Global Catalogue of Microorganisms (GCM) 10K type strain sequencing project: providing services to taxonomists for standard genome sequencing and annotation.</title>
        <authorList>
            <consortium name="The Broad Institute Genomics Platform"/>
            <consortium name="The Broad Institute Genome Sequencing Center for Infectious Disease"/>
            <person name="Wu L."/>
            <person name="Ma J."/>
        </authorList>
    </citation>
    <scope>NUCLEOTIDE SEQUENCE [LARGE SCALE GENOMIC DNA]</scope>
    <source>
        <strain evidence="2">ZS-22-S1</strain>
    </source>
</reference>
<dbReference type="RefSeq" id="WP_378062495.1">
    <property type="nucleotide sequence ID" value="NZ_JBHSIS010000033.1"/>
</dbReference>
<sequence length="204" mass="21998">MPREPAHPTAPYPPARGRRVRTDRLGFVVDVVGYGQRTEQAQQRLGDRLRALLRQVVTDLGDAVDEVDHDNGTGDGTVVCLPSHGDPTGLLPAVLFSAATRLAADNAANGDRIRLRMAVGSGPADRFTGPLVTNISRLVDSEPLRRVADTNLDADLVVLVLDTAKGDLAPGYLPVAADRVQLVDLAMRESPRRAWLWVSTPQGR</sequence>
<organism evidence="1 2">
    <name type="scientific">Actinophytocola glycyrrhizae</name>
    <dbReference type="NCBI Taxonomy" id="2044873"/>
    <lineage>
        <taxon>Bacteria</taxon>
        <taxon>Bacillati</taxon>
        <taxon>Actinomycetota</taxon>
        <taxon>Actinomycetes</taxon>
        <taxon>Pseudonocardiales</taxon>
        <taxon>Pseudonocardiaceae</taxon>
    </lineage>
</organism>
<accession>A0ABV9SCH3</accession>
<keyword evidence="2" id="KW-1185">Reference proteome</keyword>
<evidence type="ECO:0000313" key="2">
    <source>
        <dbReference type="Proteomes" id="UP001595859"/>
    </source>
</evidence>
<dbReference type="Proteomes" id="UP001595859">
    <property type="component" value="Unassembled WGS sequence"/>
</dbReference>
<evidence type="ECO:0000313" key="1">
    <source>
        <dbReference type="EMBL" id="MFC4859430.1"/>
    </source>
</evidence>
<evidence type="ECO:0008006" key="3">
    <source>
        <dbReference type="Google" id="ProtNLM"/>
    </source>
</evidence>
<comment type="caution">
    <text evidence="1">The sequence shown here is derived from an EMBL/GenBank/DDBJ whole genome shotgun (WGS) entry which is preliminary data.</text>
</comment>
<protein>
    <recommendedName>
        <fullName evidence="3">Guanylate cyclase domain-containing protein</fullName>
    </recommendedName>
</protein>
<name>A0ABV9SCH3_9PSEU</name>
<gene>
    <name evidence="1" type="ORF">ACFPCV_38545</name>
</gene>
<dbReference type="EMBL" id="JBHSIS010000033">
    <property type="protein sequence ID" value="MFC4859430.1"/>
    <property type="molecule type" value="Genomic_DNA"/>
</dbReference>
<proteinExistence type="predicted"/>